<dbReference type="RefSeq" id="WP_354693461.1">
    <property type="nucleotide sequence ID" value="NZ_JAZHOG010000001.1"/>
</dbReference>
<comment type="caution">
    <text evidence="1">The sequence shown here is derived from an EMBL/GenBank/DDBJ whole genome shotgun (WGS) entry which is preliminary data.</text>
</comment>
<reference evidence="1 2" key="1">
    <citation type="submission" date="2024-02" db="EMBL/GenBank/DDBJ databases">
        <title>A novel Wenzhouxiangellaceae bacterium, isolated from coastal sediments.</title>
        <authorList>
            <person name="Du Z.-J."/>
            <person name="Ye Y.-Q."/>
            <person name="Zhang X.-Y."/>
        </authorList>
    </citation>
    <scope>NUCLEOTIDE SEQUENCE [LARGE SCALE GENOMIC DNA]</scope>
    <source>
        <strain evidence="1 2">CH-27</strain>
    </source>
</reference>
<dbReference type="AlphaFoldDB" id="A0AAW9R996"/>
<dbReference type="InterPro" id="IPR011008">
    <property type="entry name" value="Dimeric_a/b-barrel"/>
</dbReference>
<dbReference type="Proteomes" id="UP001359886">
    <property type="component" value="Unassembled WGS sequence"/>
</dbReference>
<accession>A0AAW9R996</accession>
<dbReference type="Gene3D" id="3.30.70.100">
    <property type="match status" value="1"/>
</dbReference>
<dbReference type="EMBL" id="JAZHOG010000001">
    <property type="protein sequence ID" value="MEJ8566138.1"/>
    <property type="molecule type" value="Genomic_DNA"/>
</dbReference>
<proteinExistence type="predicted"/>
<keyword evidence="2" id="KW-1185">Reference proteome</keyword>
<evidence type="ECO:0000313" key="1">
    <source>
        <dbReference type="EMBL" id="MEJ8566138.1"/>
    </source>
</evidence>
<protein>
    <recommendedName>
        <fullName evidence="3">EthD domain-containing protein</fullName>
    </recommendedName>
</protein>
<gene>
    <name evidence="1" type="ORF">V3330_00765</name>
</gene>
<sequence>MHTVSIRYPRKPGESFDFQHWAKVHMPLGIATYEQNNELMPVRVMVQHDTFGMDGKPESADCYITVWLVFDTAEGLAGFMRLHNDAERSADLERDFDNYTPLPPHIVLGELTVFEDMNEVLRTGQALLQSRAAGED</sequence>
<dbReference type="SUPFAM" id="SSF54909">
    <property type="entry name" value="Dimeric alpha+beta barrel"/>
    <property type="match status" value="1"/>
</dbReference>
<organism evidence="1 2">
    <name type="scientific">Elongatibacter sediminis</name>
    <dbReference type="NCBI Taxonomy" id="3119006"/>
    <lineage>
        <taxon>Bacteria</taxon>
        <taxon>Pseudomonadati</taxon>
        <taxon>Pseudomonadota</taxon>
        <taxon>Gammaproteobacteria</taxon>
        <taxon>Chromatiales</taxon>
        <taxon>Wenzhouxiangellaceae</taxon>
        <taxon>Elongatibacter</taxon>
    </lineage>
</organism>
<name>A0AAW9R996_9GAMM</name>
<evidence type="ECO:0000313" key="2">
    <source>
        <dbReference type="Proteomes" id="UP001359886"/>
    </source>
</evidence>
<evidence type="ECO:0008006" key="3">
    <source>
        <dbReference type="Google" id="ProtNLM"/>
    </source>
</evidence>